<accession>A0ABV3XUU5</accession>
<dbReference type="Gene3D" id="3.40.1730.10">
    <property type="entry name" value="pa0076 domain"/>
    <property type="match status" value="1"/>
</dbReference>
<gene>
    <name evidence="1" type="ORF">Ga0609869_002474</name>
</gene>
<organism evidence="1 2">
    <name type="scientific">Rhodovulum iodosum</name>
    <dbReference type="NCBI Taxonomy" id="68291"/>
    <lineage>
        <taxon>Bacteria</taxon>
        <taxon>Pseudomonadati</taxon>
        <taxon>Pseudomonadota</taxon>
        <taxon>Alphaproteobacteria</taxon>
        <taxon>Rhodobacterales</taxon>
        <taxon>Paracoccaceae</taxon>
        <taxon>Rhodovulum</taxon>
    </lineage>
</organism>
<protein>
    <submittedName>
        <fullName evidence="1">Type VI secretion system protein ImpM</fullName>
    </submittedName>
</protein>
<name>A0ABV3XUU5_9RHOB</name>
<evidence type="ECO:0000313" key="1">
    <source>
        <dbReference type="EMBL" id="MEX5729121.1"/>
    </source>
</evidence>
<dbReference type="Proteomes" id="UP001560019">
    <property type="component" value="Unassembled WGS sequence"/>
</dbReference>
<dbReference type="Pfam" id="PF09867">
    <property type="entry name" value="TagF_N"/>
    <property type="match status" value="1"/>
</dbReference>
<dbReference type="InterPro" id="IPR017748">
    <property type="entry name" value="TagF"/>
</dbReference>
<reference evidence="1 2" key="1">
    <citation type="submission" date="2024-06" db="EMBL/GenBank/DDBJ databases">
        <title>Genome of Rhodovulum iodosum, a marine photoferrotroph.</title>
        <authorList>
            <person name="Bianchini G."/>
            <person name="Nikeleit V."/>
            <person name="Kappler A."/>
            <person name="Bryce C."/>
            <person name="Sanchez-Baracaldo P."/>
        </authorList>
    </citation>
    <scope>NUCLEOTIDE SEQUENCE [LARGE SCALE GENOMIC DNA]</scope>
    <source>
        <strain evidence="1 2">UT/N1</strain>
    </source>
</reference>
<keyword evidence="2" id="KW-1185">Reference proteome</keyword>
<dbReference type="EMBL" id="JBEHHI010000002">
    <property type="protein sequence ID" value="MEX5729121.1"/>
    <property type="molecule type" value="Genomic_DNA"/>
</dbReference>
<dbReference type="RefSeq" id="WP_369022865.1">
    <property type="nucleotide sequence ID" value="NZ_JBEHHI010000002.1"/>
</dbReference>
<sequence length="165" mass="16513">MSRRVLAGGGAALFGKLPCRGDFVARGFPAGLRGALDRWLTVHLARRAAADWPEGGLRATLTLGGASLTALILPSRDRAGRAFPLAACRLPGLPRGAAEAWCTAALPAASAARAGEIDADALLAALADLPGGEGPAEPGLWAAGRAPLPAEPPAEALAALMGPVS</sequence>
<comment type="caution">
    <text evidence="1">The sequence shown here is derived from an EMBL/GenBank/DDBJ whole genome shotgun (WGS) entry which is preliminary data.</text>
</comment>
<evidence type="ECO:0000313" key="2">
    <source>
        <dbReference type="Proteomes" id="UP001560019"/>
    </source>
</evidence>
<dbReference type="InterPro" id="IPR038225">
    <property type="entry name" value="TagF_sf"/>
</dbReference>
<dbReference type="NCBIfam" id="TIGR03373">
    <property type="entry name" value="VI_minor_4"/>
    <property type="match status" value="1"/>
</dbReference>
<proteinExistence type="predicted"/>